<reference evidence="3" key="1">
    <citation type="journal article" date="2023" name="Mol. Phylogenet. Evol.">
        <title>Genome-scale phylogeny and comparative genomics of the fungal order Sordariales.</title>
        <authorList>
            <person name="Hensen N."/>
            <person name="Bonometti L."/>
            <person name="Westerberg I."/>
            <person name="Brannstrom I.O."/>
            <person name="Guillou S."/>
            <person name="Cros-Aarteil S."/>
            <person name="Calhoun S."/>
            <person name="Haridas S."/>
            <person name="Kuo A."/>
            <person name="Mondo S."/>
            <person name="Pangilinan J."/>
            <person name="Riley R."/>
            <person name="LaButti K."/>
            <person name="Andreopoulos B."/>
            <person name="Lipzen A."/>
            <person name="Chen C."/>
            <person name="Yan M."/>
            <person name="Daum C."/>
            <person name="Ng V."/>
            <person name="Clum A."/>
            <person name="Steindorff A."/>
            <person name="Ohm R.A."/>
            <person name="Martin F."/>
            <person name="Silar P."/>
            <person name="Natvig D.O."/>
            <person name="Lalanne C."/>
            <person name="Gautier V."/>
            <person name="Ament-Velasquez S.L."/>
            <person name="Kruys A."/>
            <person name="Hutchinson M.I."/>
            <person name="Powell A.J."/>
            <person name="Barry K."/>
            <person name="Miller A.N."/>
            <person name="Grigoriev I.V."/>
            <person name="Debuchy R."/>
            <person name="Gladieux P."/>
            <person name="Hiltunen Thoren M."/>
            <person name="Johannesson H."/>
        </authorList>
    </citation>
    <scope>NUCLEOTIDE SEQUENCE</scope>
    <source>
        <strain evidence="3">PSN293</strain>
    </source>
</reference>
<accession>A0AAN7BAD9</accession>
<feature type="chain" id="PRO_5043038251" description="GPI anchored protein" evidence="2">
    <location>
        <begin position="19"/>
        <end position="195"/>
    </location>
</feature>
<dbReference type="PANTHER" id="PTHR40640:SF1">
    <property type="entry name" value="ANCHORED GLYCOPROTEIN, PUTATIVE (AFU_ORTHOLOGUE AFUA_8G04860)-RELATED"/>
    <property type="match status" value="1"/>
</dbReference>
<feature type="signal peptide" evidence="2">
    <location>
        <begin position="1"/>
        <end position="18"/>
    </location>
</feature>
<protein>
    <recommendedName>
        <fullName evidence="5">GPI anchored protein</fullName>
    </recommendedName>
</protein>
<organism evidence="3 4">
    <name type="scientific">Rhypophila decipiens</name>
    <dbReference type="NCBI Taxonomy" id="261697"/>
    <lineage>
        <taxon>Eukaryota</taxon>
        <taxon>Fungi</taxon>
        <taxon>Dikarya</taxon>
        <taxon>Ascomycota</taxon>
        <taxon>Pezizomycotina</taxon>
        <taxon>Sordariomycetes</taxon>
        <taxon>Sordariomycetidae</taxon>
        <taxon>Sordariales</taxon>
        <taxon>Naviculisporaceae</taxon>
        <taxon>Rhypophila</taxon>
    </lineage>
</organism>
<evidence type="ECO:0000313" key="3">
    <source>
        <dbReference type="EMBL" id="KAK4218571.1"/>
    </source>
</evidence>
<name>A0AAN7BAD9_9PEZI</name>
<reference evidence="3" key="2">
    <citation type="submission" date="2023-05" db="EMBL/GenBank/DDBJ databases">
        <authorList>
            <consortium name="Lawrence Berkeley National Laboratory"/>
            <person name="Steindorff A."/>
            <person name="Hensen N."/>
            <person name="Bonometti L."/>
            <person name="Westerberg I."/>
            <person name="Brannstrom I.O."/>
            <person name="Guillou S."/>
            <person name="Cros-Aarteil S."/>
            <person name="Calhoun S."/>
            <person name="Haridas S."/>
            <person name="Kuo A."/>
            <person name="Mondo S."/>
            <person name="Pangilinan J."/>
            <person name="Riley R."/>
            <person name="Labutti K."/>
            <person name="Andreopoulos B."/>
            <person name="Lipzen A."/>
            <person name="Chen C."/>
            <person name="Yanf M."/>
            <person name="Daum C."/>
            <person name="Ng V."/>
            <person name="Clum A."/>
            <person name="Ohm R."/>
            <person name="Martin F."/>
            <person name="Silar P."/>
            <person name="Natvig D."/>
            <person name="Lalanne C."/>
            <person name="Gautier V."/>
            <person name="Ament-Velasquez S.L."/>
            <person name="Kruys A."/>
            <person name="Hutchinson M.I."/>
            <person name="Powell A.J."/>
            <person name="Barry K."/>
            <person name="Miller A.N."/>
            <person name="Grigoriev I.V."/>
            <person name="Debuchy R."/>
            <person name="Gladieux P."/>
            <person name="Thoren M.H."/>
            <person name="Johannesson H."/>
        </authorList>
    </citation>
    <scope>NUCLEOTIDE SEQUENCE</scope>
    <source>
        <strain evidence="3">PSN293</strain>
    </source>
</reference>
<evidence type="ECO:0000313" key="4">
    <source>
        <dbReference type="Proteomes" id="UP001301769"/>
    </source>
</evidence>
<dbReference type="EMBL" id="MU858052">
    <property type="protein sequence ID" value="KAK4218571.1"/>
    <property type="molecule type" value="Genomic_DNA"/>
</dbReference>
<comment type="caution">
    <text evidence="3">The sequence shown here is derived from an EMBL/GenBank/DDBJ whole genome shotgun (WGS) entry which is preliminary data.</text>
</comment>
<feature type="compositionally biased region" description="Polar residues" evidence="1">
    <location>
        <begin position="146"/>
        <end position="156"/>
    </location>
</feature>
<evidence type="ECO:0000256" key="1">
    <source>
        <dbReference type="SAM" id="MobiDB-lite"/>
    </source>
</evidence>
<gene>
    <name evidence="3" type="ORF">QBC37DRAFT_383397</name>
</gene>
<dbReference type="Proteomes" id="UP001301769">
    <property type="component" value="Unassembled WGS sequence"/>
</dbReference>
<keyword evidence="2" id="KW-0732">Signal</keyword>
<evidence type="ECO:0000256" key="2">
    <source>
        <dbReference type="SAM" id="SignalP"/>
    </source>
</evidence>
<sequence>MVRTLALISAATVTGVFAQGNNASTSVVTLTLPEFAPQTIHGSVISVTNGATAYSLGCPSSVKSDNCTFPGFTVAEGPGTLSWEINMISETVHVECKVTTDVGTCTQSPAFGPGGSQVSGVETSVISTINTFATDVTITAGLEKLAQQTGSPTTTGDDGIKTTATSTSSTGGVPRNTQQALLAGVAALAGGAILL</sequence>
<feature type="region of interest" description="Disordered" evidence="1">
    <location>
        <begin position="146"/>
        <end position="173"/>
    </location>
</feature>
<proteinExistence type="predicted"/>
<keyword evidence="4" id="KW-1185">Reference proteome</keyword>
<dbReference type="AlphaFoldDB" id="A0AAN7BAD9"/>
<dbReference type="PANTHER" id="PTHR40640">
    <property type="entry name" value="ANCHORED GLYCOPROTEIN, PUTATIVE (AFU_ORTHOLOGUE AFUA_8G04860)-RELATED"/>
    <property type="match status" value="1"/>
</dbReference>
<evidence type="ECO:0008006" key="5">
    <source>
        <dbReference type="Google" id="ProtNLM"/>
    </source>
</evidence>